<feature type="compositionally biased region" description="Polar residues" evidence="1">
    <location>
        <begin position="1"/>
        <end position="90"/>
    </location>
</feature>
<dbReference type="Proteomes" id="UP000192596">
    <property type="component" value="Unassembled WGS sequence"/>
</dbReference>
<gene>
    <name evidence="2" type="ORF">B0A48_11746</name>
</gene>
<feature type="region of interest" description="Disordered" evidence="1">
    <location>
        <begin position="1"/>
        <end position="99"/>
    </location>
</feature>
<evidence type="ECO:0000313" key="3">
    <source>
        <dbReference type="Proteomes" id="UP000192596"/>
    </source>
</evidence>
<comment type="caution">
    <text evidence="2">The sequence shown here is derived from an EMBL/GenBank/DDBJ whole genome shotgun (WGS) entry which is preliminary data.</text>
</comment>
<protein>
    <submittedName>
        <fullName evidence="2">Uncharacterized protein</fullName>
    </submittedName>
</protein>
<dbReference type="Gene3D" id="6.10.280.100">
    <property type="match status" value="1"/>
</dbReference>
<evidence type="ECO:0000313" key="2">
    <source>
        <dbReference type="EMBL" id="OQO02193.1"/>
    </source>
</evidence>
<accession>A0A1V8SSR2</accession>
<dbReference type="EMBL" id="NAJO01000028">
    <property type="protein sequence ID" value="OQO02193.1"/>
    <property type="molecule type" value="Genomic_DNA"/>
</dbReference>
<name>A0A1V8SSR2_9PEZI</name>
<dbReference type="InterPro" id="IPR007250">
    <property type="entry name" value="HSP9_HSP12"/>
</dbReference>
<proteinExistence type="predicted"/>
<dbReference type="PIRSF" id="PIRSF002590">
    <property type="entry name" value="HSP9/HSP12_fun"/>
    <property type="match status" value="1"/>
</dbReference>
<dbReference type="InParanoid" id="A0A1V8SSR2"/>
<reference evidence="3" key="1">
    <citation type="submission" date="2017-03" db="EMBL/GenBank/DDBJ databases">
        <title>Genomes of endolithic fungi from Antarctica.</title>
        <authorList>
            <person name="Coleine C."/>
            <person name="Masonjones S."/>
            <person name="Stajich J.E."/>
        </authorList>
    </citation>
    <scope>NUCLEOTIDE SEQUENCE [LARGE SCALE GENOMIC DNA]</scope>
    <source>
        <strain evidence="3">CCFEE 5527</strain>
    </source>
</reference>
<dbReference type="Pfam" id="PF04119">
    <property type="entry name" value="HSP9_HSP12"/>
    <property type="match status" value="1"/>
</dbReference>
<dbReference type="STRING" id="1507870.A0A1V8SSR2"/>
<keyword evidence="3" id="KW-1185">Reference proteome</keyword>
<dbReference type="OrthoDB" id="2348401at2759"/>
<dbReference type="FunCoup" id="A0A1V8SSR2">
    <property type="interactions" value="179"/>
</dbReference>
<dbReference type="AlphaFoldDB" id="A0A1V8SSR2"/>
<organism evidence="2 3">
    <name type="scientific">Cryoendolithus antarcticus</name>
    <dbReference type="NCBI Taxonomy" id="1507870"/>
    <lineage>
        <taxon>Eukaryota</taxon>
        <taxon>Fungi</taxon>
        <taxon>Dikarya</taxon>
        <taxon>Ascomycota</taxon>
        <taxon>Pezizomycotina</taxon>
        <taxon>Dothideomycetes</taxon>
        <taxon>Dothideomycetidae</taxon>
        <taxon>Cladosporiales</taxon>
        <taxon>Cladosporiaceae</taxon>
        <taxon>Cryoendolithus</taxon>
    </lineage>
</organism>
<evidence type="ECO:0000256" key="1">
    <source>
        <dbReference type="SAM" id="MobiDB-lite"/>
    </source>
</evidence>
<sequence>MSDALRQSTTDKAASSLKPDSQKSTLESAGDSVKSTADSVAGSVQPSGEKSATQKASDSVSGGSKDAQNQGSSMLGQAQEGLQNAANSASDALGLNKKA</sequence>